<dbReference type="PRINTS" id="PR00032">
    <property type="entry name" value="HTHARAC"/>
</dbReference>
<dbReference type="InterPro" id="IPR018062">
    <property type="entry name" value="HTH_AraC-typ_CS"/>
</dbReference>
<protein>
    <submittedName>
        <fullName evidence="5">AraC family transcriptional regulator</fullName>
    </submittedName>
</protein>
<evidence type="ECO:0000259" key="4">
    <source>
        <dbReference type="PROSITE" id="PS01124"/>
    </source>
</evidence>
<evidence type="ECO:0000313" key="5">
    <source>
        <dbReference type="EMBL" id="GAA3579380.1"/>
    </source>
</evidence>
<dbReference type="RefSeq" id="WP_345007188.1">
    <property type="nucleotide sequence ID" value="NZ_BAABCY010000079.1"/>
</dbReference>
<name>A0ABP6YEK1_9FLAO</name>
<dbReference type="Proteomes" id="UP001500954">
    <property type="component" value="Unassembled WGS sequence"/>
</dbReference>
<dbReference type="InterPro" id="IPR009057">
    <property type="entry name" value="Homeodomain-like_sf"/>
</dbReference>
<organism evidence="5 6">
    <name type="scientific">Snuella lapsa</name>
    <dbReference type="NCBI Taxonomy" id="870481"/>
    <lineage>
        <taxon>Bacteria</taxon>
        <taxon>Pseudomonadati</taxon>
        <taxon>Bacteroidota</taxon>
        <taxon>Flavobacteriia</taxon>
        <taxon>Flavobacteriales</taxon>
        <taxon>Flavobacteriaceae</taxon>
        <taxon>Snuella</taxon>
    </lineage>
</organism>
<reference evidence="6" key="1">
    <citation type="journal article" date="2019" name="Int. J. Syst. Evol. Microbiol.">
        <title>The Global Catalogue of Microorganisms (GCM) 10K type strain sequencing project: providing services to taxonomists for standard genome sequencing and annotation.</title>
        <authorList>
            <consortium name="The Broad Institute Genomics Platform"/>
            <consortium name="The Broad Institute Genome Sequencing Center for Infectious Disease"/>
            <person name="Wu L."/>
            <person name="Ma J."/>
        </authorList>
    </citation>
    <scope>NUCLEOTIDE SEQUENCE [LARGE SCALE GENOMIC DNA]</scope>
    <source>
        <strain evidence="6">JCM 17111</strain>
    </source>
</reference>
<gene>
    <name evidence="5" type="ORF">GCM10022395_30050</name>
</gene>
<feature type="domain" description="HTH araC/xylS-type" evidence="4">
    <location>
        <begin position="187"/>
        <end position="285"/>
    </location>
</feature>
<keyword evidence="6" id="KW-1185">Reference proteome</keyword>
<dbReference type="Pfam" id="PF12833">
    <property type="entry name" value="HTH_18"/>
    <property type="match status" value="1"/>
</dbReference>
<dbReference type="PANTHER" id="PTHR43280">
    <property type="entry name" value="ARAC-FAMILY TRANSCRIPTIONAL REGULATOR"/>
    <property type="match status" value="1"/>
</dbReference>
<dbReference type="PROSITE" id="PS01124">
    <property type="entry name" value="HTH_ARAC_FAMILY_2"/>
    <property type="match status" value="1"/>
</dbReference>
<keyword evidence="1" id="KW-0805">Transcription regulation</keyword>
<evidence type="ECO:0000256" key="1">
    <source>
        <dbReference type="ARBA" id="ARBA00023015"/>
    </source>
</evidence>
<dbReference type="Pfam" id="PF22200">
    <property type="entry name" value="ExsA_N"/>
    <property type="match status" value="1"/>
</dbReference>
<dbReference type="InterPro" id="IPR011051">
    <property type="entry name" value="RmlC_Cupin_sf"/>
</dbReference>
<accession>A0ABP6YEK1</accession>
<dbReference type="SUPFAM" id="SSF46689">
    <property type="entry name" value="Homeodomain-like"/>
    <property type="match status" value="2"/>
</dbReference>
<dbReference type="InterPro" id="IPR018060">
    <property type="entry name" value="HTH_AraC"/>
</dbReference>
<dbReference type="SUPFAM" id="SSF51182">
    <property type="entry name" value="RmlC-like cupins"/>
    <property type="match status" value="1"/>
</dbReference>
<dbReference type="InterPro" id="IPR020449">
    <property type="entry name" value="Tscrpt_reg_AraC-type_HTH"/>
</dbReference>
<dbReference type="SMART" id="SM00342">
    <property type="entry name" value="HTH_ARAC"/>
    <property type="match status" value="1"/>
</dbReference>
<evidence type="ECO:0000256" key="3">
    <source>
        <dbReference type="ARBA" id="ARBA00023163"/>
    </source>
</evidence>
<dbReference type="Gene3D" id="1.10.10.60">
    <property type="entry name" value="Homeodomain-like"/>
    <property type="match status" value="2"/>
</dbReference>
<evidence type="ECO:0000313" key="6">
    <source>
        <dbReference type="Proteomes" id="UP001500954"/>
    </source>
</evidence>
<dbReference type="PROSITE" id="PS00041">
    <property type="entry name" value="HTH_ARAC_FAMILY_1"/>
    <property type="match status" value="1"/>
</dbReference>
<comment type="caution">
    <text evidence="5">The sequence shown here is derived from an EMBL/GenBank/DDBJ whole genome shotgun (WGS) entry which is preliminary data.</text>
</comment>
<keyword evidence="2" id="KW-0238">DNA-binding</keyword>
<dbReference type="PANTHER" id="PTHR43280:SF2">
    <property type="entry name" value="HTH-TYPE TRANSCRIPTIONAL REGULATOR EXSA"/>
    <property type="match status" value="1"/>
</dbReference>
<sequence>MYDFYSIMKSDIIPNKFEVDNLLFVEYKCPLDQDTVEIWSRYDYIVYILSGKKTWSTKESQWPVKKGEALYVKKGASVIKQNFSEEFCMLGVFFSDAIITSSLSHDVKKIPIKHIEGADTFVIEPINMGVALETFFQSLLGYFHNTNKPLNSILQLKAKELILSLANSKDNLKIASYLKHIVLNELPSLPNIMEANFCYNLNLDQFAKLCNRSKSSFKRDFKNHYNSSPGKWILERRLKKAAELLPLNTDSVSQIAYDCGFESAAHFSRAFKLKYGATPSSYRKTD</sequence>
<keyword evidence="3" id="KW-0804">Transcription</keyword>
<proteinExistence type="predicted"/>
<dbReference type="EMBL" id="BAABCY010000079">
    <property type="protein sequence ID" value="GAA3579380.1"/>
    <property type="molecule type" value="Genomic_DNA"/>
</dbReference>
<evidence type="ECO:0000256" key="2">
    <source>
        <dbReference type="ARBA" id="ARBA00023125"/>
    </source>
</evidence>
<dbReference type="InterPro" id="IPR054015">
    <property type="entry name" value="ExsA-like_N"/>
</dbReference>